<dbReference type="EMBL" id="NIBQ01000002">
    <property type="protein sequence ID" value="OUZ33488.1"/>
    <property type="molecule type" value="Genomic_DNA"/>
</dbReference>
<sequence length="168" mass="18837">MNQSNTQTKPWSAVSIAKMALVTALYIAVTVFLAPFSFGVVQLRFSELFNYLPLFNKRYIWAVTLGVAIANLASPLGLVDVAIGSVSTLLILQLSYYLTRRLKNLRKKMIVTALLCSLSMFTVAGQLAFFYQLPFFYTWLTVALGELLSMSIGGILIYWINEKMDLTK</sequence>
<evidence type="ECO:0000313" key="4">
    <source>
        <dbReference type="Proteomes" id="UP000196151"/>
    </source>
</evidence>
<dbReference type="PANTHER" id="PTHR40044">
    <property type="entry name" value="INTEGRAL MEMBRANE PROTEIN-RELATED"/>
    <property type="match status" value="1"/>
</dbReference>
<reference evidence="3" key="3">
    <citation type="submission" date="2024-03" db="EMBL/GenBank/DDBJ databases">
        <title>The Genome Sequence of Enterococcus sp. DIV0238c.</title>
        <authorList>
            <consortium name="The Broad Institute Genomics Platform"/>
            <consortium name="The Broad Institute Microbial Omics Core"/>
            <consortium name="The Broad Institute Genomic Center for Infectious Diseases"/>
            <person name="Earl A."/>
            <person name="Manson A."/>
            <person name="Gilmore M."/>
            <person name="Schwartman J."/>
            <person name="Shea T."/>
            <person name="Abouelleil A."/>
            <person name="Cao P."/>
            <person name="Chapman S."/>
            <person name="Cusick C."/>
            <person name="Young S."/>
            <person name="Neafsey D."/>
            <person name="Nusbaum C."/>
            <person name="Birren B."/>
        </authorList>
    </citation>
    <scope>NUCLEOTIDE SEQUENCE</scope>
    <source>
        <strain evidence="3">9D6_DIV0238</strain>
    </source>
</reference>
<reference evidence="3" key="2">
    <citation type="submission" date="2017-05" db="EMBL/GenBank/DDBJ databases">
        <authorList>
            <consortium name="The Broad Institute Genomics Platform"/>
            <consortium name="The Broad Institute Genomic Center for Infectious Diseases"/>
            <person name="Earl A."/>
            <person name="Manson A."/>
            <person name="Schwartman J."/>
            <person name="Gilmore M."/>
            <person name="Abouelleil A."/>
            <person name="Cao P."/>
            <person name="Chapman S."/>
            <person name="Cusick C."/>
            <person name="Shea T."/>
            <person name="Young S."/>
            <person name="Neafsey D."/>
            <person name="Nusbaum C."/>
            <person name="Birren B."/>
        </authorList>
    </citation>
    <scope>NUCLEOTIDE SEQUENCE</scope>
    <source>
        <strain evidence="3">9D6_DIV0238</strain>
    </source>
</reference>
<keyword evidence="4" id="KW-1185">Reference proteome</keyword>
<dbReference type="EMBL" id="CP147246">
    <property type="protein sequence ID" value="WYJ93382.1"/>
    <property type="molecule type" value="Genomic_DNA"/>
</dbReference>
<keyword evidence="1" id="KW-0472">Membrane</keyword>
<organism evidence="2">
    <name type="scientific">Candidatus Enterococcus dunnyi</name>
    <dbReference type="NCBI Taxonomy" id="1834192"/>
    <lineage>
        <taxon>Bacteria</taxon>
        <taxon>Bacillati</taxon>
        <taxon>Bacillota</taxon>
        <taxon>Bacilli</taxon>
        <taxon>Lactobacillales</taxon>
        <taxon>Enterococcaceae</taxon>
        <taxon>Enterococcus</taxon>
    </lineage>
</organism>
<evidence type="ECO:0000256" key="1">
    <source>
        <dbReference type="SAM" id="Phobius"/>
    </source>
</evidence>
<gene>
    <name evidence="3" type="ORF">A5889_000878</name>
    <name evidence="2" type="ORF">A5889_002203</name>
</gene>
<keyword evidence="1" id="KW-1133">Transmembrane helix</keyword>
<feature type="transmembrane region" description="Helical" evidence="1">
    <location>
        <begin position="20"/>
        <end position="38"/>
    </location>
</feature>
<dbReference type="OrthoDB" id="1706970at2"/>
<dbReference type="Pfam" id="PF06177">
    <property type="entry name" value="QueT"/>
    <property type="match status" value="1"/>
</dbReference>
<accession>A0A200J8I3</accession>
<name>A0A200J8I3_9ENTE</name>
<dbReference type="Proteomes" id="UP000196151">
    <property type="component" value="Chromosome"/>
</dbReference>
<feature type="transmembrane region" description="Helical" evidence="1">
    <location>
        <begin position="82"/>
        <end position="98"/>
    </location>
</feature>
<evidence type="ECO:0000313" key="3">
    <source>
        <dbReference type="EMBL" id="WYJ93382.1"/>
    </source>
</evidence>
<dbReference type="PIRSF" id="PIRSF031501">
    <property type="entry name" value="QueT"/>
    <property type="match status" value="1"/>
</dbReference>
<dbReference type="PANTHER" id="PTHR40044:SF1">
    <property type="entry name" value="INTEGRAL MEMBRANE PROTEIN"/>
    <property type="match status" value="1"/>
</dbReference>
<reference evidence="2" key="1">
    <citation type="submission" date="2017-05" db="EMBL/GenBank/DDBJ databases">
        <title>The Genome Sequence of Enterococcus sp. 9D6_DIV0238.</title>
        <authorList>
            <consortium name="The Broad Institute Genomics Platform"/>
            <consortium name="The Broad Institute Genomic Center for Infectious Diseases"/>
            <person name="Earl A."/>
            <person name="Manson A."/>
            <person name="Schwartman J."/>
            <person name="Gilmore M."/>
            <person name="Abouelleil A."/>
            <person name="Cao P."/>
            <person name="Chapman S."/>
            <person name="Cusick C."/>
            <person name="Shea T."/>
            <person name="Young S."/>
            <person name="Neafsey D."/>
            <person name="Nusbaum C."/>
            <person name="Birren B."/>
        </authorList>
    </citation>
    <scope>NUCLEOTIDE SEQUENCE [LARGE SCALE GENOMIC DNA]</scope>
    <source>
        <strain evidence="2">9D6_DIV0238</strain>
    </source>
</reference>
<protein>
    <recommendedName>
        <fullName evidence="5">QueT transporter</fullName>
    </recommendedName>
</protein>
<dbReference type="RefSeq" id="WP_087641275.1">
    <property type="nucleotide sequence ID" value="NZ_CP147246.1"/>
</dbReference>
<proteinExistence type="predicted"/>
<evidence type="ECO:0008006" key="5">
    <source>
        <dbReference type="Google" id="ProtNLM"/>
    </source>
</evidence>
<feature type="transmembrane region" description="Helical" evidence="1">
    <location>
        <begin position="110"/>
        <end position="131"/>
    </location>
</feature>
<dbReference type="AlphaFoldDB" id="A0A200J8I3"/>
<dbReference type="InterPro" id="IPR010387">
    <property type="entry name" value="QueT"/>
</dbReference>
<feature type="transmembrane region" description="Helical" evidence="1">
    <location>
        <begin position="137"/>
        <end position="160"/>
    </location>
</feature>
<keyword evidence="1" id="KW-0812">Transmembrane</keyword>
<evidence type="ECO:0000313" key="2">
    <source>
        <dbReference type="EMBL" id="OUZ33488.1"/>
    </source>
</evidence>